<dbReference type="EMBL" id="JAMGBE010000001">
    <property type="protein sequence ID" value="MCL6728756.1"/>
    <property type="molecule type" value="Genomic_DNA"/>
</dbReference>
<dbReference type="InterPro" id="IPR001087">
    <property type="entry name" value="GDSL"/>
</dbReference>
<dbReference type="InterPro" id="IPR005546">
    <property type="entry name" value="Autotransporte_beta"/>
</dbReference>
<dbReference type="RefSeq" id="WP_249830259.1">
    <property type="nucleotide sequence ID" value="NZ_JAMGBE010000001.1"/>
</dbReference>
<evidence type="ECO:0000256" key="1">
    <source>
        <dbReference type="ARBA" id="ARBA00022801"/>
    </source>
</evidence>
<dbReference type="Pfam" id="PF03797">
    <property type="entry name" value="Autotransporter"/>
    <property type="match status" value="1"/>
</dbReference>
<accession>A0ABT0RZ63</accession>
<sequence length="641" mass="66438">MIRRSIIRCLLSASVVGVAAAPAPAAAQQIDRIVAFGDSYADTGIAKATMIGDPLAPDSLKAILNSLYPTGRFSGGTNYIDTLADILNVPVENYAVGGALAGTFPVPFGSGTSNNTNCGPGVVAGSPAICPLGFTYEVDQFTNTGTQNPLFPAGSGTLDEGDLVVVSIGGNDARYYQQNYSAFPSAPFIAGSIAGANASLDRLVAAGAPTISFLAGDTGRLPEVAGDPAAAAIRSAYSSTFNTAMQSTLAGYAADGVIVHYLDLNTLGDEIIANPAAYGLTSAGPCPAAEVVRCVTDASFVNQYLFYVDGLHLTSAGFAIVARYVAAQVDAPLTLQAPADAGLDTARQFGRTLNSRSDLYRGDQFAGLRLYAIGDTYSRDVPESSRTFGFDIDGVGGTIGAEYGFAGGAVGAAVNYTRPEVNFHGDAAQVRGKTWQLGAYGNFASGGLFGQGYLGYGKDNNDIDRRGVIDELESNPDGSHAVAGVKAGYLIPIGNLFGVFQGVEAGPIVALDYARAKVDGYTETGDPALTLNVSKQSVKSTAGQIGLEARANVEGVRPYTAVVAEHDFSGNGRVIRFSQTVAPTIVNLWDVEGDEETYGRIISGATANLWAGATIDWSMSSTFGRDNGREFGMQLGLRAAF</sequence>
<gene>
    <name evidence="4" type="ORF">LZ538_01640</name>
</gene>
<dbReference type="SUPFAM" id="SSF103515">
    <property type="entry name" value="Autotransporter"/>
    <property type="match status" value="1"/>
</dbReference>
<dbReference type="PANTHER" id="PTHR45648:SF22">
    <property type="entry name" value="GDSL LIPASE_ACYLHYDROLASE FAMILY PROTEIN (AFU_ORTHOLOGUE AFUA_4G14700)"/>
    <property type="match status" value="1"/>
</dbReference>
<name>A0ABT0RZ63_9SPHN</name>
<keyword evidence="5" id="KW-1185">Reference proteome</keyword>
<dbReference type="PROSITE" id="PS51208">
    <property type="entry name" value="AUTOTRANSPORTER"/>
    <property type="match status" value="1"/>
</dbReference>
<evidence type="ECO:0000313" key="4">
    <source>
        <dbReference type="EMBL" id="MCL6728756.1"/>
    </source>
</evidence>
<feature type="signal peptide" evidence="2">
    <location>
        <begin position="1"/>
        <end position="25"/>
    </location>
</feature>
<dbReference type="InterPro" id="IPR051058">
    <property type="entry name" value="GDSL_Est/Lipase"/>
</dbReference>
<dbReference type="Gene3D" id="3.40.50.1110">
    <property type="entry name" value="SGNH hydrolase"/>
    <property type="match status" value="1"/>
</dbReference>
<keyword evidence="2" id="KW-0732">Signal</keyword>
<dbReference type="Gene3D" id="2.40.128.130">
    <property type="entry name" value="Autotransporter beta-domain"/>
    <property type="match status" value="1"/>
</dbReference>
<proteinExistence type="predicted"/>
<evidence type="ECO:0000256" key="2">
    <source>
        <dbReference type="SAM" id="SignalP"/>
    </source>
</evidence>
<reference evidence="4" key="1">
    <citation type="submission" date="2022-05" db="EMBL/GenBank/DDBJ databases">
        <authorList>
            <person name="Jo J.-H."/>
            <person name="Im W.-T."/>
        </authorList>
    </citation>
    <scope>NUCLEOTIDE SEQUENCE</scope>
    <source>
        <strain evidence="4">SE220</strain>
    </source>
</reference>
<keyword evidence="1" id="KW-0378">Hydrolase</keyword>
<evidence type="ECO:0000313" key="5">
    <source>
        <dbReference type="Proteomes" id="UP001165342"/>
    </source>
</evidence>
<dbReference type="InterPro" id="IPR036514">
    <property type="entry name" value="SGNH_hydro_sf"/>
</dbReference>
<protein>
    <submittedName>
        <fullName evidence="4">Autotransporter domain-containing protein</fullName>
    </submittedName>
</protein>
<dbReference type="Proteomes" id="UP001165342">
    <property type="component" value="Unassembled WGS sequence"/>
</dbReference>
<organism evidence="4 5">
    <name type="scientific">Sphingomonas hankyongi</name>
    <dbReference type="NCBI Taxonomy" id="2908209"/>
    <lineage>
        <taxon>Bacteria</taxon>
        <taxon>Pseudomonadati</taxon>
        <taxon>Pseudomonadota</taxon>
        <taxon>Alphaproteobacteria</taxon>
        <taxon>Sphingomonadales</taxon>
        <taxon>Sphingomonadaceae</taxon>
        <taxon>Sphingomonas</taxon>
    </lineage>
</organism>
<dbReference type="Pfam" id="PF00657">
    <property type="entry name" value="Lipase_GDSL"/>
    <property type="match status" value="1"/>
</dbReference>
<feature type="chain" id="PRO_5045169695" evidence="2">
    <location>
        <begin position="26"/>
        <end position="641"/>
    </location>
</feature>
<dbReference type="CDD" id="cd01846">
    <property type="entry name" value="fatty_acyltransferase_like"/>
    <property type="match status" value="1"/>
</dbReference>
<comment type="caution">
    <text evidence="4">The sequence shown here is derived from an EMBL/GenBank/DDBJ whole genome shotgun (WGS) entry which is preliminary data.</text>
</comment>
<feature type="domain" description="Autotransporter" evidence="3">
    <location>
        <begin position="361"/>
        <end position="641"/>
    </location>
</feature>
<dbReference type="SMART" id="SM00869">
    <property type="entry name" value="Autotransporter"/>
    <property type="match status" value="1"/>
</dbReference>
<dbReference type="InterPro" id="IPR036709">
    <property type="entry name" value="Autotransporte_beta_dom_sf"/>
</dbReference>
<evidence type="ECO:0000259" key="3">
    <source>
        <dbReference type="PROSITE" id="PS51208"/>
    </source>
</evidence>
<dbReference type="PANTHER" id="PTHR45648">
    <property type="entry name" value="GDSL LIPASE/ACYLHYDROLASE FAMILY PROTEIN (AFU_ORTHOLOGUE AFUA_4G14700)"/>
    <property type="match status" value="1"/>
</dbReference>
<dbReference type="SUPFAM" id="SSF52266">
    <property type="entry name" value="SGNH hydrolase"/>
    <property type="match status" value="1"/>
</dbReference>